<dbReference type="GO" id="GO:0003700">
    <property type="term" value="F:DNA-binding transcription factor activity"/>
    <property type="evidence" value="ECO:0007669"/>
    <property type="project" value="TreeGrafter"/>
</dbReference>
<dbReference type="Proteomes" id="UP000050497">
    <property type="component" value="Unassembled WGS sequence"/>
</dbReference>
<evidence type="ECO:0000313" key="9">
    <source>
        <dbReference type="Proteomes" id="UP000050497"/>
    </source>
</evidence>
<dbReference type="SUPFAM" id="SSF46785">
    <property type="entry name" value="Winged helix' DNA-binding domain"/>
    <property type="match status" value="1"/>
</dbReference>
<dbReference type="EMBL" id="LJSX01000008">
    <property type="protein sequence ID" value="KPQ11316.1"/>
    <property type="molecule type" value="Genomic_DNA"/>
</dbReference>
<dbReference type="GO" id="GO:0003677">
    <property type="term" value="F:DNA binding"/>
    <property type="evidence" value="ECO:0007669"/>
    <property type="project" value="UniProtKB-KW"/>
</dbReference>
<sequence>MAEAQVSSVKTIGRAALVLRALAAGSADGSRLTDVAAATELGKATVHRLLGALAEVGFVDFDDQEKRYRLGYALFALGASARAFHVVDLARPSLVRLAAETGDTVYLSVRDGDEAICVDRCTGSFPIRTLTLDVGDRRPLGIGAGSLALLAFESEAEITRVIRTNAHARRDYAAFDDTTLHTLITQARAQGYAFNDGNIVSAMSAIGVPVIDDAGRVLAALSIAAIRERFAGKRLAELVALLQEEARELSTALTHAALGPDEPGARTRRTRIREDVA</sequence>
<evidence type="ECO:0000256" key="2">
    <source>
        <dbReference type="ARBA" id="ARBA00023125"/>
    </source>
</evidence>
<dbReference type="Pfam" id="PF09339">
    <property type="entry name" value="HTH_IclR"/>
    <property type="match status" value="1"/>
</dbReference>
<keyword evidence="10" id="KW-1185">Reference proteome</keyword>
<dbReference type="STRING" id="1653334.GA0071312_3008"/>
<gene>
    <name evidence="8" type="ORF">GA0071312_3008</name>
    <name evidence="7" type="ORF">HLUCCO17_06685</name>
</gene>
<dbReference type="Pfam" id="PF01614">
    <property type="entry name" value="IclR_C"/>
    <property type="match status" value="1"/>
</dbReference>
<dbReference type="Gene3D" id="3.30.450.40">
    <property type="match status" value="1"/>
</dbReference>
<evidence type="ECO:0000259" key="5">
    <source>
        <dbReference type="PROSITE" id="PS51077"/>
    </source>
</evidence>
<feature type="domain" description="IclR-ED" evidence="6">
    <location>
        <begin position="73"/>
        <end position="255"/>
    </location>
</feature>
<keyword evidence="3" id="KW-0804">Transcription</keyword>
<dbReference type="PATRIC" id="fig|1653334.4.peg.2412"/>
<dbReference type="OrthoDB" id="9807558at2"/>
<dbReference type="PANTHER" id="PTHR30136">
    <property type="entry name" value="HELIX-TURN-HELIX TRANSCRIPTIONAL REGULATOR, ICLR FAMILY"/>
    <property type="match status" value="1"/>
</dbReference>
<dbReference type="RefSeq" id="WP_074445604.1">
    <property type="nucleotide sequence ID" value="NZ_FMBM01000002.1"/>
</dbReference>
<evidence type="ECO:0000259" key="6">
    <source>
        <dbReference type="PROSITE" id="PS51078"/>
    </source>
</evidence>
<feature type="region of interest" description="Disordered" evidence="4">
    <location>
        <begin position="257"/>
        <end position="277"/>
    </location>
</feature>
<accession>A0A0P7X7Z0</accession>
<evidence type="ECO:0000256" key="1">
    <source>
        <dbReference type="ARBA" id="ARBA00023015"/>
    </source>
</evidence>
<evidence type="ECO:0000313" key="10">
    <source>
        <dbReference type="Proteomes" id="UP000182800"/>
    </source>
</evidence>
<keyword evidence="2 8" id="KW-0238">DNA-binding</keyword>
<dbReference type="InterPro" id="IPR036388">
    <property type="entry name" value="WH-like_DNA-bd_sf"/>
</dbReference>
<dbReference type="EMBL" id="FMBM01000002">
    <property type="protein sequence ID" value="SCC82034.1"/>
    <property type="molecule type" value="Genomic_DNA"/>
</dbReference>
<dbReference type="InterPro" id="IPR005471">
    <property type="entry name" value="Tscrpt_reg_IclR_N"/>
</dbReference>
<keyword evidence="1" id="KW-0805">Transcription regulation</keyword>
<dbReference type="InterPro" id="IPR036390">
    <property type="entry name" value="WH_DNA-bd_sf"/>
</dbReference>
<evidence type="ECO:0000313" key="8">
    <source>
        <dbReference type="EMBL" id="SCC82034.1"/>
    </source>
</evidence>
<evidence type="ECO:0000256" key="4">
    <source>
        <dbReference type="SAM" id="MobiDB-lite"/>
    </source>
</evidence>
<dbReference type="PANTHER" id="PTHR30136:SF39">
    <property type="entry name" value="TRANSCRIPTIONAL REGULATORY PROTEIN"/>
    <property type="match status" value="1"/>
</dbReference>
<dbReference type="InterPro" id="IPR014757">
    <property type="entry name" value="Tscrpt_reg_IclR_C"/>
</dbReference>
<dbReference type="GO" id="GO:0045892">
    <property type="term" value="P:negative regulation of DNA-templated transcription"/>
    <property type="evidence" value="ECO:0007669"/>
    <property type="project" value="TreeGrafter"/>
</dbReference>
<dbReference type="PROSITE" id="PS51077">
    <property type="entry name" value="HTH_ICLR"/>
    <property type="match status" value="1"/>
</dbReference>
<dbReference type="PROSITE" id="PS51078">
    <property type="entry name" value="ICLR_ED"/>
    <property type="match status" value="1"/>
</dbReference>
<proteinExistence type="predicted"/>
<dbReference type="InterPro" id="IPR050707">
    <property type="entry name" value="HTH_MetabolicPath_Reg"/>
</dbReference>
<evidence type="ECO:0000313" key="7">
    <source>
        <dbReference type="EMBL" id="KPQ11316.1"/>
    </source>
</evidence>
<reference evidence="7 9" key="1">
    <citation type="submission" date="2015-09" db="EMBL/GenBank/DDBJ databases">
        <title>Identification and resolution of microdiversity through metagenomic sequencing of parallel consortia.</title>
        <authorList>
            <person name="Nelson W.C."/>
            <person name="Romine M.F."/>
            <person name="Lindemann S.R."/>
        </authorList>
    </citation>
    <scope>NUCLEOTIDE SEQUENCE [LARGE SCALE GENOMIC DNA]</scope>
    <source>
        <strain evidence="7">HL-109</strain>
    </source>
</reference>
<dbReference type="Proteomes" id="UP000182800">
    <property type="component" value="Unassembled WGS sequence"/>
</dbReference>
<organism evidence="7 9">
    <name type="scientific">Saliniramus fredricksonii</name>
    <dbReference type="NCBI Taxonomy" id="1653334"/>
    <lineage>
        <taxon>Bacteria</taxon>
        <taxon>Pseudomonadati</taxon>
        <taxon>Pseudomonadota</taxon>
        <taxon>Alphaproteobacteria</taxon>
        <taxon>Hyphomicrobiales</taxon>
        <taxon>Salinarimonadaceae</taxon>
        <taxon>Saliniramus</taxon>
    </lineage>
</organism>
<dbReference type="Gene3D" id="1.10.10.10">
    <property type="entry name" value="Winged helix-like DNA-binding domain superfamily/Winged helix DNA-binding domain"/>
    <property type="match status" value="1"/>
</dbReference>
<dbReference type="AlphaFoldDB" id="A0A0P7X7Z0"/>
<dbReference type="SUPFAM" id="SSF55781">
    <property type="entry name" value="GAF domain-like"/>
    <property type="match status" value="1"/>
</dbReference>
<name>A0A0P7X7Z0_9HYPH</name>
<comment type="caution">
    <text evidence="7">The sequence shown here is derived from an EMBL/GenBank/DDBJ whole genome shotgun (WGS) entry which is preliminary data.</text>
</comment>
<feature type="domain" description="HTH iclR-type" evidence="5">
    <location>
        <begin position="9"/>
        <end position="72"/>
    </location>
</feature>
<dbReference type="InterPro" id="IPR029016">
    <property type="entry name" value="GAF-like_dom_sf"/>
</dbReference>
<protein>
    <submittedName>
        <fullName evidence="8">DNA-binding transcriptional regulator, IclR family</fullName>
    </submittedName>
    <submittedName>
        <fullName evidence="7">IclR family transcriptional regulator</fullName>
    </submittedName>
</protein>
<evidence type="ECO:0000256" key="3">
    <source>
        <dbReference type="ARBA" id="ARBA00023163"/>
    </source>
</evidence>
<dbReference type="SMART" id="SM00346">
    <property type="entry name" value="HTH_ICLR"/>
    <property type="match status" value="1"/>
</dbReference>
<reference evidence="8 10" key="2">
    <citation type="submission" date="2016-08" db="EMBL/GenBank/DDBJ databases">
        <authorList>
            <person name="Varghese N."/>
            <person name="Submissions Spin"/>
        </authorList>
    </citation>
    <scope>NUCLEOTIDE SEQUENCE [LARGE SCALE GENOMIC DNA]</scope>
    <source>
        <strain evidence="8 10">HL-109</strain>
    </source>
</reference>